<feature type="transmembrane region" description="Helical" evidence="14">
    <location>
        <begin position="172"/>
        <end position="202"/>
    </location>
</feature>
<dbReference type="InterPro" id="IPR000276">
    <property type="entry name" value="GPCR_Rhodpsn"/>
</dbReference>
<dbReference type="AlphaFoldDB" id="A0A5E4NHJ2"/>
<keyword evidence="6 12" id="KW-0297">G-protein coupled receptor</keyword>
<name>A0A5E4NHJ2_9HEMI</name>
<feature type="transmembrane region" description="Helical" evidence="14">
    <location>
        <begin position="251"/>
        <end position="271"/>
    </location>
</feature>
<dbReference type="FunFam" id="1.20.1070.10:FF:000299">
    <property type="entry name" value="5-hydroxytryptamine receptor 2B"/>
    <property type="match status" value="1"/>
</dbReference>
<keyword evidence="15" id="KW-0732">Signal</keyword>
<evidence type="ECO:0000256" key="11">
    <source>
        <dbReference type="ARBA" id="ARBA00023224"/>
    </source>
</evidence>
<keyword evidence="3" id="KW-1003">Cell membrane</keyword>
<dbReference type="PANTHER" id="PTHR24248:SF200">
    <property type="entry name" value="5-HYDROXYTRYPTAMINE RECEPTOR 1B-LIKE ISOFORM X1"/>
    <property type="match status" value="1"/>
</dbReference>
<feature type="compositionally biased region" description="Low complexity" evidence="13">
    <location>
        <begin position="513"/>
        <end position="535"/>
    </location>
</feature>
<feature type="signal peptide" evidence="15">
    <location>
        <begin position="1"/>
        <end position="21"/>
    </location>
</feature>
<evidence type="ECO:0000256" key="13">
    <source>
        <dbReference type="SAM" id="MobiDB-lite"/>
    </source>
</evidence>
<evidence type="ECO:0000256" key="8">
    <source>
        <dbReference type="ARBA" id="ARBA00023157"/>
    </source>
</evidence>
<feature type="chain" id="PRO_5022823912" evidence="15">
    <location>
        <begin position="22"/>
        <end position="670"/>
    </location>
</feature>
<feature type="transmembrane region" description="Helical" evidence="14">
    <location>
        <begin position="628"/>
        <end position="651"/>
    </location>
</feature>
<comment type="similarity">
    <text evidence="2 12">Belongs to the G-protein coupled receptor 1 family.</text>
</comment>
<keyword evidence="7 14" id="KW-0472">Membrane</keyword>
<dbReference type="SUPFAM" id="SSF81321">
    <property type="entry name" value="Family A G protein-coupled receptor-like"/>
    <property type="match status" value="1"/>
</dbReference>
<keyword evidence="8" id="KW-1015">Disulfide bond</keyword>
<feature type="transmembrane region" description="Helical" evidence="14">
    <location>
        <begin position="338"/>
        <end position="360"/>
    </location>
</feature>
<feature type="region of interest" description="Disordered" evidence="13">
    <location>
        <begin position="437"/>
        <end position="474"/>
    </location>
</feature>
<reference evidence="17 18" key="1">
    <citation type="submission" date="2019-08" db="EMBL/GenBank/DDBJ databases">
        <authorList>
            <person name="Alioto T."/>
            <person name="Alioto T."/>
            <person name="Gomez Garrido J."/>
        </authorList>
    </citation>
    <scope>NUCLEOTIDE SEQUENCE [LARGE SCALE GENOMIC DNA]</scope>
</reference>
<dbReference type="SMART" id="SM01381">
    <property type="entry name" value="7TM_GPCR_Srsx"/>
    <property type="match status" value="1"/>
</dbReference>
<organism evidence="17 18">
    <name type="scientific">Cinara cedri</name>
    <dbReference type="NCBI Taxonomy" id="506608"/>
    <lineage>
        <taxon>Eukaryota</taxon>
        <taxon>Metazoa</taxon>
        <taxon>Ecdysozoa</taxon>
        <taxon>Arthropoda</taxon>
        <taxon>Hexapoda</taxon>
        <taxon>Insecta</taxon>
        <taxon>Pterygota</taxon>
        <taxon>Neoptera</taxon>
        <taxon>Paraneoptera</taxon>
        <taxon>Hemiptera</taxon>
        <taxon>Sternorrhyncha</taxon>
        <taxon>Aphidomorpha</taxon>
        <taxon>Aphidoidea</taxon>
        <taxon>Aphididae</taxon>
        <taxon>Lachninae</taxon>
        <taxon>Cinara</taxon>
    </lineage>
</organism>
<dbReference type="Proteomes" id="UP000325440">
    <property type="component" value="Unassembled WGS sequence"/>
</dbReference>
<evidence type="ECO:0000256" key="14">
    <source>
        <dbReference type="SAM" id="Phobius"/>
    </source>
</evidence>
<evidence type="ECO:0000256" key="3">
    <source>
        <dbReference type="ARBA" id="ARBA00022475"/>
    </source>
</evidence>
<keyword evidence="18" id="KW-1185">Reference proteome</keyword>
<dbReference type="Pfam" id="PF00001">
    <property type="entry name" value="7tm_1"/>
    <property type="match status" value="1"/>
</dbReference>
<dbReference type="PANTHER" id="PTHR24248">
    <property type="entry name" value="ADRENERGIC RECEPTOR-RELATED G-PROTEIN COUPLED RECEPTOR"/>
    <property type="match status" value="1"/>
</dbReference>
<keyword evidence="5 14" id="KW-1133">Transmembrane helix</keyword>
<evidence type="ECO:0000256" key="6">
    <source>
        <dbReference type="ARBA" id="ARBA00023040"/>
    </source>
</evidence>
<evidence type="ECO:0000256" key="10">
    <source>
        <dbReference type="ARBA" id="ARBA00023180"/>
    </source>
</evidence>
<gene>
    <name evidence="17" type="ORF">CINCED_3A004909</name>
</gene>
<dbReference type="GO" id="GO:0004993">
    <property type="term" value="F:G protein-coupled serotonin receptor activity"/>
    <property type="evidence" value="ECO:0007669"/>
    <property type="project" value="UniProtKB-ARBA"/>
</dbReference>
<keyword evidence="4 12" id="KW-0812">Transmembrane</keyword>
<dbReference type="GO" id="GO:0007208">
    <property type="term" value="P:phospholipase C-activating serotonin receptor signaling pathway"/>
    <property type="evidence" value="ECO:0007669"/>
    <property type="project" value="UniProtKB-ARBA"/>
</dbReference>
<evidence type="ECO:0000313" key="18">
    <source>
        <dbReference type="Proteomes" id="UP000325440"/>
    </source>
</evidence>
<feature type="region of interest" description="Disordered" evidence="13">
    <location>
        <begin position="490"/>
        <end position="549"/>
    </location>
</feature>
<feature type="compositionally biased region" description="Gly residues" evidence="13">
    <location>
        <begin position="446"/>
        <end position="462"/>
    </location>
</feature>
<dbReference type="EMBL" id="CABPRJ010002380">
    <property type="protein sequence ID" value="VVC44460.1"/>
    <property type="molecule type" value="Genomic_DNA"/>
</dbReference>
<sequence length="670" mass="72339">MLLRALRVFRFLAHRLALTNGDPAGGPKPRTSFMALLGALVAAGGGRRGCVLRVAADAITFYCGGGDGDTGTGVAGGSGVGGGGVGGQDAGGVDDDGDGSGDYYLRTLAATAVDYVRPVRSVDFGGVGYLDVDNDNTTDTVLTNLTTGLETFLNGSYNRTDVNGTAENLTNYIFVISIGIILGAMILTTICGNALVIAAILLERNLQNVANYLIVSLAVADLMVACLVMPLGAVYEISRGWILGPELCDMWTSSDVLCCTASILHLVAIAVDRYWAVTNVDYIHTRNGRRIVGMIIVVWCVALIVSLAPQFGWKDPDYLDRINIQQRCMVSQDIGYQIFATCSTFYVPLLVILFLYWKIFKIARRRIRRRRAQRNAMLEHSRLKKPTAAEDAAAAAAEPKKCGFFRKAVFMRIKKKNKEVEETAVCSSIGLIDGHSSCSMPESSQDGGGGGGGGSGSGGGGSSQSCKAGGSCSNDGGDEINKTTAFTITSNHDHGATSTHHQHHQHHVHHHQGQNQNNQLQLQPPSPMLMTLPSPVIEDDGPTVNDPSANARHTLIEMNVNRMNTPSALPAARVKPKREKKESLEAKRERKAAKTLAIITGAFVVCWLPFFIMALVMPLCNGCYINEYVSSFFLWLGYFNSTLNPIIYTVFSPEFRLAFTKMICGTTYRR</sequence>
<dbReference type="GO" id="GO:0007198">
    <property type="term" value="P:adenylate cyclase-inhibiting serotonin receptor signaling pathway"/>
    <property type="evidence" value="ECO:0007669"/>
    <property type="project" value="UniProtKB-ARBA"/>
</dbReference>
<evidence type="ECO:0000256" key="1">
    <source>
        <dbReference type="ARBA" id="ARBA00004651"/>
    </source>
</evidence>
<dbReference type="PROSITE" id="PS00237">
    <property type="entry name" value="G_PROTEIN_RECEP_F1_1"/>
    <property type="match status" value="1"/>
</dbReference>
<dbReference type="GO" id="GO:0042752">
    <property type="term" value="P:regulation of circadian rhythm"/>
    <property type="evidence" value="ECO:0007669"/>
    <property type="project" value="UniProtKB-ARBA"/>
</dbReference>
<evidence type="ECO:0000256" key="4">
    <source>
        <dbReference type="ARBA" id="ARBA00022692"/>
    </source>
</evidence>
<protein>
    <submittedName>
        <fullName evidence="17">G protein-coupled receptor, rhodopsin-like,GPCR, rhodopsin-like, 7TM</fullName>
    </submittedName>
</protein>
<dbReference type="GO" id="GO:0007210">
    <property type="term" value="P:serotonin receptor signaling pathway"/>
    <property type="evidence" value="ECO:0007669"/>
    <property type="project" value="UniProtKB-ARBA"/>
</dbReference>
<proteinExistence type="inferred from homology"/>
<feature type="transmembrane region" description="Helical" evidence="14">
    <location>
        <begin position="291"/>
        <end position="311"/>
    </location>
</feature>
<feature type="compositionally biased region" description="Low complexity" evidence="13">
    <location>
        <begin position="463"/>
        <end position="473"/>
    </location>
</feature>
<feature type="domain" description="G-protein coupled receptors family 1 profile" evidence="16">
    <location>
        <begin position="192"/>
        <end position="648"/>
    </location>
</feature>
<evidence type="ECO:0000259" key="16">
    <source>
        <dbReference type="PROSITE" id="PS50262"/>
    </source>
</evidence>
<evidence type="ECO:0000256" key="7">
    <source>
        <dbReference type="ARBA" id="ARBA00023136"/>
    </source>
</evidence>
<keyword evidence="10" id="KW-0325">Glycoprotein</keyword>
<dbReference type="Gene3D" id="1.20.1070.10">
    <property type="entry name" value="Rhodopsin 7-helix transmembrane proteins"/>
    <property type="match status" value="2"/>
</dbReference>
<dbReference type="GO" id="GO:0071880">
    <property type="term" value="P:adenylate cyclase-activating adrenergic receptor signaling pathway"/>
    <property type="evidence" value="ECO:0007669"/>
    <property type="project" value="TreeGrafter"/>
</dbReference>
<feature type="compositionally biased region" description="Basic residues" evidence="13">
    <location>
        <begin position="500"/>
        <end position="512"/>
    </location>
</feature>
<dbReference type="InterPro" id="IPR017452">
    <property type="entry name" value="GPCR_Rhodpsn_7TM"/>
</dbReference>
<evidence type="ECO:0000256" key="12">
    <source>
        <dbReference type="RuleBase" id="RU000688"/>
    </source>
</evidence>
<evidence type="ECO:0000256" key="15">
    <source>
        <dbReference type="SAM" id="SignalP"/>
    </source>
</evidence>
<dbReference type="PRINTS" id="PR00237">
    <property type="entry name" value="GPCRRHODOPSN"/>
</dbReference>
<feature type="transmembrane region" description="Helical" evidence="14">
    <location>
        <begin position="596"/>
        <end position="616"/>
    </location>
</feature>
<keyword evidence="9 12" id="KW-0675">Receptor</keyword>
<dbReference type="PROSITE" id="PS50262">
    <property type="entry name" value="G_PROTEIN_RECEP_F1_2"/>
    <property type="match status" value="1"/>
</dbReference>
<comment type="subcellular location">
    <subcellularLocation>
        <location evidence="1">Cell membrane</location>
        <topology evidence="1">Multi-pass membrane protein</topology>
    </subcellularLocation>
</comment>
<evidence type="ECO:0000256" key="9">
    <source>
        <dbReference type="ARBA" id="ARBA00023170"/>
    </source>
</evidence>
<keyword evidence="11 12" id="KW-0807">Transducer</keyword>
<dbReference type="GO" id="GO:0043410">
    <property type="term" value="P:positive regulation of MAPK cascade"/>
    <property type="evidence" value="ECO:0007669"/>
    <property type="project" value="TreeGrafter"/>
</dbReference>
<dbReference type="CDD" id="cd15331">
    <property type="entry name" value="7tmA_5-HT1A_invertebrates"/>
    <property type="match status" value="1"/>
</dbReference>
<evidence type="ECO:0000256" key="2">
    <source>
        <dbReference type="ARBA" id="ARBA00010663"/>
    </source>
</evidence>
<feature type="transmembrane region" description="Helical" evidence="14">
    <location>
        <begin position="209"/>
        <end position="231"/>
    </location>
</feature>
<evidence type="ECO:0000313" key="17">
    <source>
        <dbReference type="EMBL" id="VVC44460.1"/>
    </source>
</evidence>
<evidence type="ECO:0000256" key="5">
    <source>
        <dbReference type="ARBA" id="ARBA00022989"/>
    </source>
</evidence>
<accession>A0A5E4NHJ2</accession>
<dbReference type="GO" id="GO:0005886">
    <property type="term" value="C:plasma membrane"/>
    <property type="evidence" value="ECO:0007669"/>
    <property type="project" value="UniProtKB-SubCell"/>
</dbReference>
<dbReference type="FunFam" id="1.20.1070.10:FF:000310">
    <property type="entry name" value="5-hydroxytryptamine receptor 2B"/>
    <property type="match status" value="1"/>
</dbReference>
<dbReference type="OrthoDB" id="10034726at2759"/>